<organism evidence="7 8">
    <name type="scientific">Novispirillum itersonii</name>
    <name type="common">Aquaspirillum itersonii</name>
    <dbReference type="NCBI Taxonomy" id="189"/>
    <lineage>
        <taxon>Bacteria</taxon>
        <taxon>Pseudomonadati</taxon>
        <taxon>Pseudomonadota</taxon>
        <taxon>Alphaproteobacteria</taxon>
        <taxon>Rhodospirillales</taxon>
        <taxon>Novispirillaceae</taxon>
        <taxon>Novispirillum</taxon>
    </lineage>
</organism>
<dbReference type="SMART" id="SM00086">
    <property type="entry name" value="PAC"/>
    <property type="match status" value="2"/>
</dbReference>
<keyword evidence="2" id="KW-0807">Transducer</keyword>
<evidence type="ECO:0000256" key="1">
    <source>
        <dbReference type="ARBA" id="ARBA00029447"/>
    </source>
</evidence>
<reference evidence="7 8" key="1">
    <citation type="submission" date="2020-08" db="EMBL/GenBank/DDBJ databases">
        <title>Genomic Encyclopedia of Type Strains, Phase IV (KMG-IV): sequencing the most valuable type-strain genomes for metagenomic binning, comparative biology and taxonomic classification.</title>
        <authorList>
            <person name="Goeker M."/>
        </authorList>
    </citation>
    <scope>NUCLEOTIDE SEQUENCE [LARGE SCALE GENOMIC DNA]</scope>
    <source>
        <strain evidence="7 8">DSM 11590</strain>
    </source>
</reference>
<dbReference type="CDD" id="cd00130">
    <property type="entry name" value="PAS"/>
    <property type="match status" value="2"/>
</dbReference>
<dbReference type="Gene3D" id="1.10.287.950">
    <property type="entry name" value="Methyl-accepting chemotaxis protein"/>
    <property type="match status" value="1"/>
</dbReference>
<feature type="domain" description="T-SNARE coiled-coil homology" evidence="6">
    <location>
        <begin position="406"/>
        <end position="468"/>
    </location>
</feature>
<evidence type="ECO:0000259" key="3">
    <source>
        <dbReference type="PROSITE" id="PS50111"/>
    </source>
</evidence>
<dbReference type="InterPro" id="IPR013655">
    <property type="entry name" value="PAS_fold_3"/>
</dbReference>
<evidence type="ECO:0000259" key="6">
    <source>
        <dbReference type="PROSITE" id="PS50192"/>
    </source>
</evidence>
<sequence length="491" mass="53545">MFIRRLDPDSADLLRALHATQAVISFSPDGSVLSANQIFLDLMGYSLSEIVGQHHRLFLTDEDRSSPGYADFWTALGRGEIQRRQFRRMTKDGRIVWLRASYTPVLDAHGRVEKIIKFATDVTDTKMEHIDLLGKINAILRVQAVIEFNPDGTVITANENFLTALGYRLDEIVGQHHRIFMPAGQRESAEYRAFWQTLRQGQYQASQYRRIRRDGTDIWIQASYNPVFDLDGTLIKVVKFATDITGHVQLLHQLKEIIEVNFREIDEAIIHSNQLTQETGSAASATLENVQAVAAGTEQLVASIGEISASICQSQQASTLASETVQVADGSIHRLAEATQEMTGIVGAINGIAGQINLLALNATIESARAGDAGKGFAVVAGEVKTLATQAARATDLISRKIEGVQKVSAEVMTSLGSIRRSIETVRDQVVCTASAVEEQSAVTRDISSTMQTAARSVARVTENVVTISAAVAQAQSAFDRTRDAAAVLAH</sequence>
<dbReference type="PROSITE" id="PS50112">
    <property type="entry name" value="PAS"/>
    <property type="match status" value="2"/>
</dbReference>
<dbReference type="InterPro" id="IPR000727">
    <property type="entry name" value="T_SNARE_dom"/>
</dbReference>
<name>A0A7W9ZC25_NOVIT</name>
<dbReference type="SMART" id="SM00283">
    <property type="entry name" value="MA"/>
    <property type="match status" value="1"/>
</dbReference>
<evidence type="ECO:0000313" key="8">
    <source>
        <dbReference type="Proteomes" id="UP000544872"/>
    </source>
</evidence>
<dbReference type="Pfam" id="PF08447">
    <property type="entry name" value="PAS_3"/>
    <property type="match status" value="2"/>
</dbReference>
<dbReference type="GO" id="GO:0004888">
    <property type="term" value="F:transmembrane signaling receptor activity"/>
    <property type="evidence" value="ECO:0007669"/>
    <property type="project" value="InterPro"/>
</dbReference>
<dbReference type="EMBL" id="JACIIX010000001">
    <property type="protein sequence ID" value="MBB6208671.1"/>
    <property type="molecule type" value="Genomic_DNA"/>
</dbReference>
<dbReference type="SUPFAM" id="SSF55785">
    <property type="entry name" value="PYP-like sensor domain (PAS domain)"/>
    <property type="match status" value="2"/>
</dbReference>
<dbReference type="InterPro" id="IPR001610">
    <property type="entry name" value="PAC"/>
</dbReference>
<evidence type="ECO:0000313" key="7">
    <source>
        <dbReference type="EMBL" id="MBB6208671.1"/>
    </source>
</evidence>
<keyword evidence="8" id="KW-1185">Reference proteome</keyword>
<comment type="caution">
    <text evidence="7">The sequence shown here is derived from an EMBL/GenBank/DDBJ whole genome shotgun (WGS) entry which is preliminary data.</text>
</comment>
<dbReference type="InterPro" id="IPR050903">
    <property type="entry name" value="Bact_Chemotaxis_MeTrfase"/>
</dbReference>
<proteinExistence type="inferred from homology"/>
<evidence type="ECO:0000256" key="2">
    <source>
        <dbReference type="PROSITE-ProRule" id="PRU00284"/>
    </source>
</evidence>
<dbReference type="PROSITE" id="PS50192">
    <property type="entry name" value="T_SNARE"/>
    <property type="match status" value="1"/>
</dbReference>
<dbReference type="Gene3D" id="3.30.450.20">
    <property type="entry name" value="PAS domain"/>
    <property type="match status" value="2"/>
</dbReference>
<feature type="domain" description="PAC" evidence="5">
    <location>
        <begin position="204"/>
        <end position="256"/>
    </location>
</feature>
<dbReference type="InterPro" id="IPR000014">
    <property type="entry name" value="PAS"/>
</dbReference>
<feature type="domain" description="PAS" evidence="4">
    <location>
        <begin position="9"/>
        <end position="65"/>
    </location>
</feature>
<dbReference type="PRINTS" id="PR00260">
    <property type="entry name" value="CHEMTRNSDUCR"/>
</dbReference>
<dbReference type="GO" id="GO:0016020">
    <property type="term" value="C:membrane"/>
    <property type="evidence" value="ECO:0007669"/>
    <property type="project" value="InterPro"/>
</dbReference>
<dbReference type="PROSITE" id="PS50111">
    <property type="entry name" value="CHEMOTAXIS_TRANSDUC_2"/>
    <property type="match status" value="1"/>
</dbReference>
<dbReference type="PANTHER" id="PTHR24422">
    <property type="entry name" value="CHEMOTAXIS PROTEIN METHYLTRANSFERASE"/>
    <property type="match status" value="1"/>
</dbReference>
<dbReference type="RefSeq" id="WP_184259842.1">
    <property type="nucleotide sequence ID" value="NZ_JACIIX010000001.1"/>
</dbReference>
<dbReference type="Proteomes" id="UP000544872">
    <property type="component" value="Unassembled WGS sequence"/>
</dbReference>
<feature type="domain" description="Methyl-accepting transducer" evidence="3">
    <location>
        <begin position="254"/>
        <end position="480"/>
    </location>
</feature>
<gene>
    <name evidence="7" type="ORF">FHS48_000052</name>
</gene>
<evidence type="ECO:0000259" key="4">
    <source>
        <dbReference type="PROSITE" id="PS50112"/>
    </source>
</evidence>
<dbReference type="SUPFAM" id="SSF58104">
    <property type="entry name" value="Methyl-accepting chemotaxis protein (MCP) signaling domain"/>
    <property type="match status" value="1"/>
</dbReference>
<dbReference type="InterPro" id="IPR035965">
    <property type="entry name" value="PAS-like_dom_sf"/>
</dbReference>
<dbReference type="Pfam" id="PF00015">
    <property type="entry name" value="MCPsignal"/>
    <property type="match status" value="1"/>
</dbReference>
<dbReference type="SMART" id="SM00091">
    <property type="entry name" value="PAS"/>
    <property type="match status" value="2"/>
</dbReference>
<dbReference type="InterPro" id="IPR000700">
    <property type="entry name" value="PAS-assoc_C"/>
</dbReference>
<dbReference type="InterPro" id="IPR004089">
    <property type="entry name" value="MCPsignal_dom"/>
</dbReference>
<protein>
    <submittedName>
        <fullName evidence="7">Methyl-accepting chemotaxis protein</fullName>
    </submittedName>
</protein>
<accession>A0A7W9ZC25</accession>
<dbReference type="GO" id="GO:0006935">
    <property type="term" value="P:chemotaxis"/>
    <property type="evidence" value="ECO:0007669"/>
    <property type="project" value="InterPro"/>
</dbReference>
<feature type="domain" description="PAC" evidence="5">
    <location>
        <begin position="82"/>
        <end position="134"/>
    </location>
</feature>
<dbReference type="NCBIfam" id="TIGR00229">
    <property type="entry name" value="sensory_box"/>
    <property type="match status" value="2"/>
</dbReference>
<feature type="domain" description="PAS" evidence="4">
    <location>
        <begin position="145"/>
        <end position="201"/>
    </location>
</feature>
<dbReference type="PANTHER" id="PTHR24422:SF10">
    <property type="entry name" value="CHEMOTAXIS PROTEIN METHYLTRANSFERASE 2"/>
    <property type="match status" value="1"/>
</dbReference>
<dbReference type="InterPro" id="IPR004090">
    <property type="entry name" value="Chemotax_Me-accpt_rcpt"/>
</dbReference>
<comment type="similarity">
    <text evidence="1">Belongs to the methyl-accepting chemotaxis (MCP) protein family.</text>
</comment>
<dbReference type="PROSITE" id="PS50113">
    <property type="entry name" value="PAC"/>
    <property type="match status" value="2"/>
</dbReference>
<evidence type="ECO:0000259" key="5">
    <source>
        <dbReference type="PROSITE" id="PS50113"/>
    </source>
</evidence>
<dbReference type="GO" id="GO:0007165">
    <property type="term" value="P:signal transduction"/>
    <property type="evidence" value="ECO:0007669"/>
    <property type="project" value="UniProtKB-KW"/>
</dbReference>
<dbReference type="AlphaFoldDB" id="A0A7W9ZC25"/>